<reference evidence="1 2" key="1">
    <citation type="submission" date="2014-07" db="EMBL/GenBank/DDBJ databases">
        <authorList>
            <person name="McCorrison J."/>
            <person name="Sanka R."/>
            <person name="Torralba M."/>
            <person name="Gillis M."/>
            <person name="Haft D.H."/>
            <person name="Methe B."/>
            <person name="Sutton G."/>
            <person name="Nelson K.E."/>
        </authorList>
    </citation>
    <scope>NUCLEOTIDE SEQUENCE [LARGE SCALE GENOMIC DNA]</scope>
    <source>
        <strain evidence="1 2">DNF00011</strain>
    </source>
</reference>
<dbReference type="PANTHER" id="PTHR30458:SF0">
    <property type="entry name" value="1,2-PHENYLACETYL-COA EPOXIDASE, SUBUNIT C"/>
    <property type="match status" value="1"/>
</dbReference>
<dbReference type="AlphaFoldDB" id="A0A095ZLI7"/>
<organism evidence="1 2">
    <name type="scientific">Pseudoglutamicibacter albus DNF00011</name>
    <dbReference type="NCBI Taxonomy" id="1401063"/>
    <lineage>
        <taxon>Bacteria</taxon>
        <taxon>Bacillati</taxon>
        <taxon>Actinomycetota</taxon>
        <taxon>Actinomycetes</taxon>
        <taxon>Micrococcales</taxon>
        <taxon>Micrococcaceae</taxon>
        <taxon>Pseudoglutamicibacter</taxon>
    </lineage>
</organism>
<dbReference type="Gene3D" id="1.20.1260.10">
    <property type="match status" value="1"/>
</dbReference>
<dbReference type="NCBIfam" id="TIGR02158">
    <property type="entry name" value="PA_CoA_Oxy3"/>
    <property type="match status" value="1"/>
</dbReference>
<dbReference type="EMBL" id="JRNH01000032">
    <property type="protein sequence ID" value="KGF19477.1"/>
    <property type="molecule type" value="Genomic_DNA"/>
</dbReference>
<sequence>MKSEELDEQLAGYGDSVASATRVTPGHALRPEDIAFKEAPSSEDVAEYALWLGDDALILSQRLQKWVSNAPEMEEDIALANIALDLLGHARSFLTFAGKFWDKDEDELAYFRDEDDFRNLVMVEQPNGHFGVTIARQLLFSVYLELLYSRLVNSEDELIAAIADKSLREVQYHVDHAQQWTLRLGLGTEESHEKMVHAFRVLWPHVEEIFIDHPLQERLAEKGIAVLPSTLREEWDTRIKAVLEEASLEVPEEPGALVDGRSGNHSEHLGYILMEMQVLARRHPGVKW</sequence>
<dbReference type="GO" id="GO:0010124">
    <property type="term" value="P:phenylacetate catabolic process"/>
    <property type="evidence" value="ECO:0007669"/>
    <property type="project" value="InterPro"/>
</dbReference>
<dbReference type="InterPro" id="IPR007814">
    <property type="entry name" value="PaaA_PaaC"/>
</dbReference>
<gene>
    <name evidence="1" type="ORF">HMPREF2128_10415</name>
</gene>
<dbReference type="InterPro" id="IPR009078">
    <property type="entry name" value="Ferritin-like_SF"/>
</dbReference>
<dbReference type="GO" id="GO:0005829">
    <property type="term" value="C:cytosol"/>
    <property type="evidence" value="ECO:0007669"/>
    <property type="project" value="TreeGrafter"/>
</dbReference>
<name>A0A095ZLI7_9MICC</name>
<dbReference type="InterPro" id="IPR011882">
    <property type="entry name" value="PaaC"/>
</dbReference>
<dbReference type="PIRSF" id="PIRSF037834">
    <property type="entry name" value="PA_CoA_Oase3"/>
    <property type="match status" value="1"/>
</dbReference>
<comment type="caution">
    <text evidence="1">The sequence shown here is derived from an EMBL/GenBank/DDBJ whole genome shotgun (WGS) entry which is preliminary data.</text>
</comment>
<dbReference type="Proteomes" id="UP000053528">
    <property type="component" value="Unassembled WGS sequence"/>
</dbReference>
<dbReference type="PANTHER" id="PTHR30458">
    <property type="entry name" value="PHENYLACETIC ACID DEGRADATION PROTEIN PAA"/>
    <property type="match status" value="1"/>
</dbReference>
<dbReference type="InterPro" id="IPR052703">
    <property type="entry name" value="Aromatic_CoA_ox/epox"/>
</dbReference>
<dbReference type="SUPFAM" id="SSF47240">
    <property type="entry name" value="Ferritin-like"/>
    <property type="match status" value="1"/>
</dbReference>
<dbReference type="Pfam" id="PF05138">
    <property type="entry name" value="PaaA_PaaC"/>
    <property type="match status" value="1"/>
</dbReference>
<protein>
    <submittedName>
        <fullName evidence="1">Phenylacetate-CoA oxygenase</fullName>
    </submittedName>
</protein>
<accession>A0A095ZLI7</accession>
<evidence type="ECO:0000313" key="1">
    <source>
        <dbReference type="EMBL" id="KGF19477.1"/>
    </source>
</evidence>
<proteinExistence type="predicted"/>
<evidence type="ECO:0000313" key="2">
    <source>
        <dbReference type="Proteomes" id="UP000053528"/>
    </source>
</evidence>
<dbReference type="RefSeq" id="WP_035757915.1">
    <property type="nucleotide sequence ID" value="NZ_JRNH01000032.1"/>
</dbReference>
<dbReference type="InterPro" id="IPR012347">
    <property type="entry name" value="Ferritin-like"/>
</dbReference>